<dbReference type="OrthoDB" id="9810080at2"/>
<evidence type="ECO:0000313" key="3">
    <source>
        <dbReference type="EMBL" id="RMB13084.1"/>
    </source>
</evidence>
<evidence type="ECO:0000259" key="2">
    <source>
        <dbReference type="PROSITE" id="PS50405"/>
    </source>
</evidence>
<feature type="domain" description="GST N-terminal" evidence="1">
    <location>
        <begin position="2"/>
        <end position="84"/>
    </location>
</feature>
<dbReference type="PANTHER" id="PTHR44051:SF2">
    <property type="entry name" value="HYPOTHETICAL GLUTATHIONE S-TRANSFERASE LIKE PROTEIN"/>
    <property type="match status" value="1"/>
</dbReference>
<keyword evidence="4" id="KW-1185">Reference proteome</keyword>
<reference evidence="3 4" key="1">
    <citation type="submission" date="2018-10" db="EMBL/GenBank/DDBJ databases">
        <title>Genomic Encyclopedia of Archaeal and Bacterial Type Strains, Phase II (KMG-II): from individual species to whole genera.</title>
        <authorList>
            <person name="Goeker M."/>
        </authorList>
    </citation>
    <scope>NUCLEOTIDE SEQUENCE [LARGE SCALE GENOMIC DNA]</scope>
    <source>
        <strain evidence="3 4">DSM 25217</strain>
    </source>
</reference>
<dbReference type="AlphaFoldDB" id="A0A3M0CVF9"/>
<dbReference type="PROSITE" id="PS50404">
    <property type="entry name" value="GST_NTER"/>
    <property type="match status" value="1"/>
</dbReference>
<dbReference type="PANTHER" id="PTHR44051">
    <property type="entry name" value="GLUTATHIONE S-TRANSFERASE-RELATED"/>
    <property type="match status" value="1"/>
</dbReference>
<comment type="caution">
    <text evidence="3">The sequence shown here is derived from an EMBL/GenBank/DDBJ whole genome shotgun (WGS) entry which is preliminary data.</text>
</comment>
<gene>
    <name evidence="3" type="ORF">BXY39_0078</name>
</gene>
<dbReference type="InterPro" id="IPR010987">
    <property type="entry name" value="Glutathione-S-Trfase_C-like"/>
</dbReference>
<dbReference type="CDD" id="cd03056">
    <property type="entry name" value="GST_N_4"/>
    <property type="match status" value="1"/>
</dbReference>
<sequence length="198" mass="22252">MTTLAIYGDRRSGNCHKVVMTCRLTGRPYEWVETDIMNGESRTAAFLALNPAGQVPTVRLENGGALAQSNAIILHLGENTPLVPGDAFARAKMYEWLFWEQYSHEPYVATPRFQKLLLGRMPDPWRMDRGEAALDHMNSHLRDRDFFVGDRPSLADVALVAYTRLAGDAGFDLGTRPSVQEWTKRVMGLLPDWPEGFA</sequence>
<dbReference type="InterPro" id="IPR040079">
    <property type="entry name" value="Glutathione_S-Trfase"/>
</dbReference>
<keyword evidence="3" id="KW-0808">Transferase</keyword>
<dbReference type="RefSeq" id="WP_121936867.1">
    <property type="nucleotide sequence ID" value="NZ_REFR01000001.1"/>
</dbReference>
<dbReference type="InterPro" id="IPR036249">
    <property type="entry name" value="Thioredoxin-like_sf"/>
</dbReference>
<dbReference type="SUPFAM" id="SSF52833">
    <property type="entry name" value="Thioredoxin-like"/>
    <property type="match status" value="1"/>
</dbReference>
<dbReference type="SFLD" id="SFLDS00019">
    <property type="entry name" value="Glutathione_Transferase_(cytos"/>
    <property type="match status" value="1"/>
</dbReference>
<dbReference type="Gene3D" id="3.40.30.10">
    <property type="entry name" value="Glutaredoxin"/>
    <property type="match status" value="1"/>
</dbReference>
<dbReference type="Pfam" id="PF13409">
    <property type="entry name" value="GST_N_2"/>
    <property type="match status" value="1"/>
</dbReference>
<protein>
    <submittedName>
        <fullName evidence="3">Glutathione S-transferase</fullName>
    </submittedName>
</protein>
<evidence type="ECO:0000313" key="4">
    <source>
        <dbReference type="Proteomes" id="UP000271227"/>
    </source>
</evidence>
<proteinExistence type="predicted"/>
<dbReference type="EMBL" id="REFR01000001">
    <property type="protein sequence ID" value="RMB13084.1"/>
    <property type="molecule type" value="Genomic_DNA"/>
</dbReference>
<feature type="domain" description="GST C-terminal" evidence="2">
    <location>
        <begin position="86"/>
        <end position="198"/>
    </location>
</feature>
<name>A0A3M0CVF9_9PROT</name>
<dbReference type="Pfam" id="PF13410">
    <property type="entry name" value="GST_C_2"/>
    <property type="match status" value="1"/>
</dbReference>
<dbReference type="SUPFAM" id="SSF47616">
    <property type="entry name" value="GST C-terminal domain-like"/>
    <property type="match status" value="1"/>
</dbReference>
<dbReference type="InParanoid" id="A0A3M0CVF9"/>
<dbReference type="PROSITE" id="PS50405">
    <property type="entry name" value="GST_CTER"/>
    <property type="match status" value="1"/>
</dbReference>
<dbReference type="SFLD" id="SFLDG00358">
    <property type="entry name" value="Main_(cytGST)"/>
    <property type="match status" value="1"/>
</dbReference>
<organism evidence="3 4">
    <name type="scientific">Eilatimonas milleporae</name>
    <dbReference type="NCBI Taxonomy" id="911205"/>
    <lineage>
        <taxon>Bacteria</taxon>
        <taxon>Pseudomonadati</taxon>
        <taxon>Pseudomonadota</taxon>
        <taxon>Alphaproteobacteria</taxon>
        <taxon>Kordiimonadales</taxon>
        <taxon>Kordiimonadaceae</taxon>
        <taxon>Eilatimonas</taxon>
    </lineage>
</organism>
<evidence type="ECO:0000259" key="1">
    <source>
        <dbReference type="PROSITE" id="PS50404"/>
    </source>
</evidence>
<dbReference type="GO" id="GO:0016740">
    <property type="term" value="F:transferase activity"/>
    <property type="evidence" value="ECO:0007669"/>
    <property type="project" value="UniProtKB-KW"/>
</dbReference>
<dbReference type="Proteomes" id="UP000271227">
    <property type="component" value="Unassembled WGS sequence"/>
</dbReference>
<dbReference type="InterPro" id="IPR036282">
    <property type="entry name" value="Glutathione-S-Trfase_C_sf"/>
</dbReference>
<accession>A0A3M0CVF9</accession>
<dbReference type="InterPro" id="IPR004045">
    <property type="entry name" value="Glutathione_S-Trfase_N"/>
</dbReference>
<dbReference type="Gene3D" id="1.20.1050.10">
    <property type="match status" value="1"/>
</dbReference>